<gene>
    <name evidence="2" type="ORF">NIES30_24365</name>
</gene>
<sequence length="150" mass="17032">MNSERVSHKSFDRAFAGVATAAVIAAIAAGFWVLGTPGRQREIAADRQRLQDVGTIAQRLHEQYLADDDSFELPANLDAIELRNDPLTNQPYEYERLSDRDFEVCATFDTDSSTHRLGNQESNPDAQRWQHPEGRHCFEFDVTVYPTLVY</sequence>
<keyword evidence="3" id="KW-1185">Reference proteome</keyword>
<dbReference type="STRING" id="549789.NIES30_24365"/>
<dbReference type="RefSeq" id="WP_073611055.1">
    <property type="nucleotide sequence ID" value="NZ_MRCG01000030.1"/>
</dbReference>
<dbReference type="OrthoDB" id="532576at2"/>
<organism evidence="2 3">
    <name type="scientific">Phormidium tenue NIES-30</name>
    <dbReference type="NCBI Taxonomy" id="549789"/>
    <lineage>
        <taxon>Bacteria</taxon>
        <taxon>Bacillati</taxon>
        <taxon>Cyanobacteriota</taxon>
        <taxon>Cyanophyceae</taxon>
        <taxon>Oscillatoriophycideae</taxon>
        <taxon>Oscillatoriales</taxon>
        <taxon>Oscillatoriaceae</taxon>
        <taxon>Phormidium</taxon>
    </lineage>
</organism>
<comment type="caution">
    <text evidence="2">The sequence shown here is derived from an EMBL/GenBank/DDBJ whole genome shotgun (WGS) entry which is preliminary data.</text>
</comment>
<evidence type="ECO:0000313" key="2">
    <source>
        <dbReference type="EMBL" id="OKH43691.1"/>
    </source>
</evidence>
<feature type="transmembrane region" description="Helical" evidence="1">
    <location>
        <begin position="14"/>
        <end position="34"/>
    </location>
</feature>
<accession>A0A1U7IYB4</accession>
<keyword evidence="1" id="KW-0812">Transmembrane</keyword>
<keyword evidence="1" id="KW-0472">Membrane</keyword>
<dbReference type="Proteomes" id="UP000185557">
    <property type="component" value="Unassembled WGS sequence"/>
</dbReference>
<evidence type="ECO:0000313" key="3">
    <source>
        <dbReference type="Proteomes" id="UP000185557"/>
    </source>
</evidence>
<reference evidence="2 3" key="1">
    <citation type="submission" date="2016-11" db="EMBL/GenBank/DDBJ databases">
        <title>Draft Genome Sequences of Nine Cyanobacterial Strains from Diverse Habitats.</title>
        <authorList>
            <person name="Zhu T."/>
            <person name="Hou S."/>
            <person name="Lu X."/>
            <person name="Hess W.R."/>
        </authorList>
    </citation>
    <scope>NUCLEOTIDE SEQUENCE [LARGE SCALE GENOMIC DNA]</scope>
    <source>
        <strain evidence="2 3">NIES-30</strain>
    </source>
</reference>
<evidence type="ECO:0000256" key="1">
    <source>
        <dbReference type="SAM" id="Phobius"/>
    </source>
</evidence>
<name>A0A1U7IYB4_9CYAN</name>
<dbReference type="EMBL" id="MRCG01000030">
    <property type="protein sequence ID" value="OKH43691.1"/>
    <property type="molecule type" value="Genomic_DNA"/>
</dbReference>
<protein>
    <submittedName>
        <fullName evidence="2">Uncharacterized protein</fullName>
    </submittedName>
</protein>
<proteinExistence type="predicted"/>
<keyword evidence="1" id="KW-1133">Transmembrane helix</keyword>
<dbReference type="AlphaFoldDB" id="A0A1U7IYB4"/>